<protein>
    <submittedName>
        <fullName evidence="3">Spermatogenesis associated 16</fullName>
    </submittedName>
</protein>
<feature type="region of interest" description="Disordered" evidence="1">
    <location>
        <begin position="81"/>
        <end position="124"/>
    </location>
</feature>
<feature type="compositionally biased region" description="Low complexity" evidence="1">
    <location>
        <begin position="115"/>
        <end position="124"/>
    </location>
</feature>
<evidence type="ECO:0000313" key="2">
    <source>
        <dbReference type="Proteomes" id="UP000050761"/>
    </source>
</evidence>
<reference evidence="3" key="1">
    <citation type="submission" date="2019-09" db="UniProtKB">
        <authorList>
            <consortium name="WormBaseParasite"/>
        </authorList>
    </citation>
    <scope>IDENTIFICATION</scope>
</reference>
<dbReference type="Pfam" id="PF04870">
    <property type="entry name" value="Moulting_cycle"/>
    <property type="match status" value="1"/>
</dbReference>
<dbReference type="PANTHER" id="PTHR21523:SF38">
    <property type="entry name" value="MLT-TEN (MLT-10) RELATED"/>
    <property type="match status" value="1"/>
</dbReference>
<dbReference type="Proteomes" id="UP000050761">
    <property type="component" value="Unassembled WGS sequence"/>
</dbReference>
<keyword evidence="2" id="KW-1185">Reference proteome</keyword>
<name>A0A183GMQ8_HELPZ</name>
<dbReference type="PANTHER" id="PTHR21523">
    <property type="match status" value="1"/>
</dbReference>
<organism evidence="2 3">
    <name type="scientific">Heligmosomoides polygyrus</name>
    <name type="common">Parasitic roundworm</name>
    <dbReference type="NCBI Taxonomy" id="6339"/>
    <lineage>
        <taxon>Eukaryota</taxon>
        <taxon>Metazoa</taxon>
        <taxon>Ecdysozoa</taxon>
        <taxon>Nematoda</taxon>
        <taxon>Chromadorea</taxon>
        <taxon>Rhabditida</taxon>
        <taxon>Rhabditina</taxon>
        <taxon>Rhabditomorpha</taxon>
        <taxon>Strongyloidea</taxon>
        <taxon>Heligmosomidae</taxon>
        <taxon>Heligmosomoides</taxon>
    </lineage>
</organism>
<sequence>LPQLPRIETIVYHQCVKEAKTTVALAKCAVRVFDARDNAQLKAEEEEAHGRKRRPVFSIIAHRRPHLPRGYGSKSLTKQLYEKSGQSKNYQRDTRRNPIRAQIRKRNFPSKTPLSSSRSGKLSASMDPLLRGAVDSKSQEIQSAVEQRMRKKRKVHSDINAMSAKLSLNLKQIAEKYIRKALGELLGEPTGTSNLENLRLIHEHFQRTERINNYFKHMNEENRSIFLNVHERHLDQDALRGESTSTIRQPSDAIADLNYLKTEVCENSAKKSSPDKLSVLSPRLLSLFPDHSRSSAKRLLSPTFFSFQKDGYLSLPEVFDVDVIITSDQKYQQLMLDVVLDVSGAGAVLENVVTSMKPEMEDLQLVKLPLVERLSQKDADWMRYIVLCFDVFWFPLLRTSPNASGYIE</sequence>
<dbReference type="AlphaFoldDB" id="A0A183GMQ8"/>
<dbReference type="InterPro" id="IPR006954">
    <property type="entry name" value="Mlt-10-like"/>
</dbReference>
<proteinExistence type="predicted"/>
<dbReference type="WBParaSite" id="HPBE_0002397801-mRNA-1">
    <property type="protein sequence ID" value="HPBE_0002397801-mRNA-1"/>
    <property type="gene ID" value="HPBE_0002397801"/>
</dbReference>
<evidence type="ECO:0000256" key="1">
    <source>
        <dbReference type="SAM" id="MobiDB-lite"/>
    </source>
</evidence>
<evidence type="ECO:0000313" key="3">
    <source>
        <dbReference type="WBParaSite" id="HPBE_0002397801-mRNA-1"/>
    </source>
</evidence>
<accession>A0A183GMQ8</accession>